<name>A0A9W8R8S8_9HYPO</name>
<protein>
    <submittedName>
        <fullName evidence="1">Uncharacterized protein</fullName>
    </submittedName>
</protein>
<sequence length="622" mass="71690">MSSDANLLALPYEVREQIFQQYFKLDRGYFYDGDSEKLVTAEGQPIDLSLMYTCRSIADDTKHIPLSVNTITFSTVYREDWRERAGGLGFVTPEMYSQISLKFPQSMPNIRKYLTAHLEFLEEADLQYPRWFQKSRAISSSLIGWYGDILGYTRLRYFSGNGGATRSSISGAIAHTLRLLVEKHPAEFAERIDKALPGWSDSHSPDEFLDLPFDPWAIPSLSEVVAAADQLQAHQLWEYLESWHHVEEDKTVGNRYRQKLYFSAAAVAIRFLNQLPKPRRLQIRNIIINEDRLAVGSSEGHVLGLIPFCKENSKLHVEQHVNLWRNLLLRMEIPHIEGAIKLAELGRDDEYDHKLSLYRASSALASWGFHAMEVMGEGMPAGTFSFVLDGDPDLNLSSDLFDTLVHPTVAWLKAYNECSSRGLFPQPCQDIFYFTTATYLQGIKPLLGGTSFLQTNFNAGQPWDYKKLAETRQDLPFSAWKGKYYQTGPMLDVSSPALDLVKVKLEFVKQKRKSDYLHSSLNLCRREKKRLRRVRRRWACIETEAEDNTEEGQRMRTLFGDVHKVPPCMTRFEKRRYRKERRAQKAAAGASHQTQEDLTDIEDMETSIFGDFFEPRTGLWWW</sequence>
<dbReference type="EMBL" id="JAOQAV010000014">
    <property type="protein sequence ID" value="KAJ4188767.1"/>
    <property type="molecule type" value="Genomic_DNA"/>
</dbReference>
<comment type="caution">
    <text evidence="1">The sequence shown here is derived from an EMBL/GenBank/DDBJ whole genome shotgun (WGS) entry which is preliminary data.</text>
</comment>
<reference evidence="1" key="1">
    <citation type="submission" date="2022-09" db="EMBL/GenBank/DDBJ databases">
        <title>Fusarium specimens isolated from Avocado Roots.</title>
        <authorList>
            <person name="Stajich J."/>
            <person name="Roper C."/>
            <person name="Heimlech-Rivalta G."/>
        </authorList>
    </citation>
    <scope>NUCLEOTIDE SEQUENCE</scope>
    <source>
        <strain evidence="1">A02</strain>
    </source>
</reference>
<evidence type="ECO:0000313" key="1">
    <source>
        <dbReference type="EMBL" id="KAJ4188767.1"/>
    </source>
</evidence>
<accession>A0A9W8R8S8</accession>
<dbReference type="AlphaFoldDB" id="A0A9W8R8S8"/>
<keyword evidence="2" id="KW-1185">Reference proteome</keyword>
<evidence type="ECO:0000313" key="2">
    <source>
        <dbReference type="Proteomes" id="UP001152087"/>
    </source>
</evidence>
<organism evidence="1 2">
    <name type="scientific">Fusarium falciforme</name>
    <dbReference type="NCBI Taxonomy" id="195108"/>
    <lineage>
        <taxon>Eukaryota</taxon>
        <taxon>Fungi</taxon>
        <taxon>Dikarya</taxon>
        <taxon>Ascomycota</taxon>
        <taxon>Pezizomycotina</taxon>
        <taxon>Sordariomycetes</taxon>
        <taxon>Hypocreomycetidae</taxon>
        <taxon>Hypocreales</taxon>
        <taxon>Nectriaceae</taxon>
        <taxon>Fusarium</taxon>
        <taxon>Fusarium solani species complex</taxon>
    </lineage>
</organism>
<dbReference type="Proteomes" id="UP001152087">
    <property type="component" value="Unassembled WGS sequence"/>
</dbReference>
<gene>
    <name evidence="1" type="ORF">NW755_006257</name>
</gene>
<proteinExistence type="predicted"/>